<gene>
    <name evidence="5" type="ORF">CLPUN_00420</name>
</gene>
<dbReference type="GO" id="GO:0003677">
    <property type="term" value="F:DNA binding"/>
    <property type="evidence" value="ECO:0007669"/>
    <property type="project" value="UniProtKB-UniRule"/>
</dbReference>
<proteinExistence type="predicted"/>
<dbReference type="InterPro" id="IPR050624">
    <property type="entry name" value="HTH-type_Tx_Regulator"/>
</dbReference>
<protein>
    <recommendedName>
        <fullName evidence="4">HTH tetR-type domain-containing protein</fullName>
    </recommendedName>
</protein>
<feature type="domain" description="HTH tetR-type" evidence="4">
    <location>
        <begin position="7"/>
        <end position="67"/>
    </location>
</feature>
<dbReference type="InterPro" id="IPR009057">
    <property type="entry name" value="Homeodomain-like_sf"/>
</dbReference>
<keyword evidence="3" id="KW-0812">Transmembrane</keyword>
<evidence type="ECO:0000256" key="3">
    <source>
        <dbReference type="SAM" id="Phobius"/>
    </source>
</evidence>
<dbReference type="PANTHER" id="PTHR43479:SF7">
    <property type="entry name" value="TETR-FAMILY TRANSCRIPTIONAL REGULATOR"/>
    <property type="match status" value="1"/>
</dbReference>
<comment type="caution">
    <text evidence="5">The sequence shown here is derived from an EMBL/GenBank/DDBJ whole genome shotgun (WGS) entry which is preliminary data.</text>
</comment>
<dbReference type="Gene3D" id="1.10.357.10">
    <property type="entry name" value="Tetracycline Repressor, domain 2"/>
    <property type="match status" value="1"/>
</dbReference>
<dbReference type="InterPro" id="IPR001647">
    <property type="entry name" value="HTH_TetR"/>
</dbReference>
<accession>A0A1S8TY24</accession>
<feature type="DNA-binding region" description="H-T-H motif" evidence="2">
    <location>
        <begin position="30"/>
        <end position="49"/>
    </location>
</feature>
<evidence type="ECO:0000313" key="5">
    <source>
        <dbReference type="EMBL" id="OOM82590.1"/>
    </source>
</evidence>
<dbReference type="PANTHER" id="PTHR43479">
    <property type="entry name" value="ACREF/ENVCD OPERON REPRESSOR-RELATED"/>
    <property type="match status" value="1"/>
</dbReference>
<keyword evidence="1 2" id="KW-0238">DNA-binding</keyword>
<organism evidence="5 6">
    <name type="scientific">Clostridium puniceum</name>
    <dbReference type="NCBI Taxonomy" id="29367"/>
    <lineage>
        <taxon>Bacteria</taxon>
        <taxon>Bacillati</taxon>
        <taxon>Bacillota</taxon>
        <taxon>Clostridia</taxon>
        <taxon>Eubacteriales</taxon>
        <taxon>Clostridiaceae</taxon>
        <taxon>Clostridium</taxon>
    </lineage>
</organism>
<dbReference type="SUPFAM" id="SSF46689">
    <property type="entry name" value="Homeodomain-like"/>
    <property type="match status" value="1"/>
</dbReference>
<dbReference type="STRING" id="29367.CLPUN_00420"/>
<sequence>MKDRRVRKTQQAVQSALAKLLSKKDITDITIKELCDNADINKSTFYLHYRDIYDCANSFMNGVVDNTIAVMEPYDFTELVNNLPEIIAEIMFIFNENKDLYVPFLNSPRHSFALYKIKKLTIERLLEKTADSKMQTVLAKCIASFVICGIFGVLEQINFDDITPEITSVLTHKIQNGFIYTQNTY</sequence>
<dbReference type="Proteomes" id="UP000190890">
    <property type="component" value="Unassembled WGS sequence"/>
</dbReference>
<dbReference type="AlphaFoldDB" id="A0A1S8TY24"/>
<evidence type="ECO:0000259" key="4">
    <source>
        <dbReference type="PROSITE" id="PS50977"/>
    </source>
</evidence>
<name>A0A1S8TY24_9CLOT</name>
<dbReference type="EMBL" id="LZZM01000003">
    <property type="protein sequence ID" value="OOM82590.1"/>
    <property type="molecule type" value="Genomic_DNA"/>
</dbReference>
<dbReference type="PROSITE" id="PS50977">
    <property type="entry name" value="HTH_TETR_2"/>
    <property type="match status" value="1"/>
</dbReference>
<dbReference type="OrthoDB" id="9810250at2"/>
<reference evidence="5 6" key="1">
    <citation type="submission" date="2016-05" db="EMBL/GenBank/DDBJ databases">
        <title>Microbial solvent formation.</title>
        <authorList>
            <person name="Poehlein A."/>
            <person name="Montoya Solano J.D."/>
            <person name="Flitsch S."/>
            <person name="Krabben P."/>
            <person name="Duerre P."/>
            <person name="Daniel R."/>
        </authorList>
    </citation>
    <scope>NUCLEOTIDE SEQUENCE [LARGE SCALE GENOMIC DNA]</scope>
    <source>
        <strain evidence="5 6">DSM 2619</strain>
    </source>
</reference>
<keyword evidence="3" id="KW-1133">Transmembrane helix</keyword>
<evidence type="ECO:0000313" key="6">
    <source>
        <dbReference type="Proteomes" id="UP000190890"/>
    </source>
</evidence>
<keyword evidence="3" id="KW-0472">Membrane</keyword>
<dbReference type="RefSeq" id="WP_077845379.1">
    <property type="nucleotide sequence ID" value="NZ_LZZM01000003.1"/>
</dbReference>
<evidence type="ECO:0000256" key="1">
    <source>
        <dbReference type="ARBA" id="ARBA00023125"/>
    </source>
</evidence>
<evidence type="ECO:0000256" key="2">
    <source>
        <dbReference type="PROSITE-ProRule" id="PRU00335"/>
    </source>
</evidence>
<keyword evidence="6" id="KW-1185">Reference proteome</keyword>
<feature type="transmembrane region" description="Helical" evidence="3">
    <location>
        <begin position="137"/>
        <end position="154"/>
    </location>
</feature>